<dbReference type="SUPFAM" id="SSF55060">
    <property type="entry name" value="GHMP Kinase, C-terminal domain"/>
    <property type="match status" value="1"/>
</dbReference>
<name>X0SVE8_9ZZZZ</name>
<dbReference type="InterPro" id="IPR020568">
    <property type="entry name" value="Ribosomal_Su5_D2-typ_SF"/>
</dbReference>
<evidence type="ECO:0000256" key="3">
    <source>
        <dbReference type="ARBA" id="ARBA00022777"/>
    </source>
</evidence>
<evidence type="ECO:0000256" key="2">
    <source>
        <dbReference type="ARBA" id="ARBA00022741"/>
    </source>
</evidence>
<evidence type="ECO:0000256" key="5">
    <source>
        <dbReference type="SAM" id="MobiDB-lite"/>
    </source>
</evidence>
<keyword evidence="4" id="KW-0067">ATP-binding</keyword>
<dbReference type="GO" id="GO:0005524">
    <property type="term" value="F:ATP binding"/>
    <property type="evidence" value="ECO:0007669"/>
    <property type="project" value="UniProtKB-KW"/>
</dbReference>
<dbReference type="NCBIfam" id="TIGR00154">
    <property type="entry name" value="ispE"/>
    <property type="match status" value="1"/>
</dbReference>
<comment type="caution">
    <text evidence="7">The sequence shown here is derived from an EMBL/GenBank/DDBJ whole genome shotgun (WGS) entry which is preliminary data.</text>
</comment>
<gene>
    <name evidence="7" type="ORF">S01H1_09673</name>
</gene>
<reference evidence="7" key="1">
    <citation type="journal article" date="2014" name="Front. Microbiol.">
        <title>High frequency of phylogenetically diverse reductive dehalogenase-homologous genes in deep subseafloor sedimentary metagenomes.</title>
        <authorList>
            <person name="Kawai M."/>
            <person name="Futagami T."/>
            <person name="Toyoda A."/>
            <person name="Takaki Y."/>
            <person name="Nishi S."/>
            <person name="Hori S."/>
            <person name="Arai W."/>
            <person name="Tsubouchi T."/>
            <person name="Morono Y."/>
            <person name="Uchiyama I."/>
            <person name="Ito T."/>
            <person name="Fujiyama A."/>
            <person name="Inagaki F."/>
            <person name="Takami H."/>
        </authorList>
    </citation>
    <scope>NUCLEOTIDE SEQUENCE</scope>
    <source>
        <strain evidence="7">Expedition CK06-06</strain>
    </source>
</reference>
<dbReference type="InterPro" id="IPR004424">
    <property type="entry name" value="IspE"/>
</dbReference>
<keyword evidence="2" id="KW-0547">Nucleotide-binding</keyword>
<dbReference type="PANTHER" id="PTHR43527:SF2">
    <property type="entry name" value="4-DIPHOSPHOCYTIDYL-2-C-METHYL-D-ERYTHRITOL KINASE, CHLOROPLASTIC"/>
    <property type="match status" value="1"/>
</dbReference>
<evidence type="ECO:0000313" key="7">
    <source>
        <dbReference type="EMBL" id="GAF84944.1"/>
    </source>
</evidence>
<dbReference type="Gene3D" id="3.30.230.10">
    <property type="match status" value="1"/>
</dbReference>
<dbReference type="Gene3D" id="3.30.70.890">
    <property type="entry name" value="GHMP kinase, C-terminal domain"/>
    <property type="match status" value="1"/>
</dbReference>
<dbReference type="SUPFAM" id="SSF54211">
    <property type="entry name" value="Ribosomal protein S5 domain 2-like"/>
    <property type="match status" value="1"/>
</dbReference>
<dbReference type="GO" id="GO:0050515">
    <property type="term" value="F:4-(cytidine 5'-diphospho)-2-C-methyl-D-erythritol kinase activity"/>
    <property type="evidence" value="ECO:0007669"/>
    <property type="project" value="InterPro"/>
</dbReference>
<dbReference type="PANTHER" id="PTHR43527">
    <property type="entry name" value="4-DIPHOSPHOCYTIDYL-2-C-METHYL-D-ERYTHRITOL KINASE, CHLOROPLASTIC"/>
    <property type="match status" value="1"/>
</dbReference>
<dbReference type="InterPro" id="IPR014721">
    <property type="entry name" value="Ribsml_uS5_D2-typ_fold_subgr"/>
</dbReference>
<sequence>MLTVSAYAKINLTLEVLGRRADGYHEVATVLQEIDLKDTLSFKSFTKHRGITLDCSHPELEFSQPTEKLKKNAVPAKPVEEKRATPKNYKKSSNLVLEAAKLLQEVAGSWQGAAISIKKGIPIAAGLGGGASDAAVTLRALNELWGLGLSLDQLLRLASRLGSDTAFFLYGGTALGEGRGERVSPLPLFPPSWVVLFRPPVAVPSSKTERLYASLDPSHFSEGQFTRRMVALLHQGGEPPPSSFYNTFERIAFTAYAGLEGYWHRFYALGADSVHLAGSGPTLFTMAQAKAQGEALYRSLRREGLEAYLVQTMARR</sequence>
<organism evidence="7">
    <name type="scientific">marine sediment metagenome</name>
    <dbReference type="NCBI Taxonomy" id="412755"/>
    <lineage>
        <taxon>unclassified sequences</taxon>
        <taxon>metagenomes</taxon>
        <taxon>ecological metagenomes</taxon>
    </lineage>
</organism>
<keyword evidence="3" id="KW-0418">Kinase</keyword>
<evidence type="ECO:0000256" key="4">
    <source>
        <dbReference type="ARBA" id="ARBA00022840"/>
    </source>
</evidence>
<dbReference type="GO" id="GO:0016114">
    <property type="term" value="P:terpenoid biosynthetic process"/>
    <property type="evidence" value="ECO:0007669"/>
    <property type="project" value="InterPro"/>
</dbReference>
<feature type="region of interest" description="Disordered" evidence="5">
    <location>
        <begin position="64"/>
        <end position="85"/>
    </location>
</feature>
<dbReference type="EMBL" id="BARS01004942">
    <property type="protein sequence ID" value="GAF84944.1"/>
    <property type="molecule type" value="Genomic_DNA"/>
</dbReference>
<dbReference type="InterPro" id="IPR006204">
    <property type="entry name" value="GHMP_kinase_N_dom"/>
</dbReference>
<accession>X0SVE8</accession>
<proteinExistence type="inferred from homology"/>
<protein>
    <recommendedName>
        <fullName evidence="6">GHMP kinase N-terminal domain-containing protein</fullName>
    </recommendedName>
</protein>
<keyword evidence="1" id="KW-0808">Transferase</keyword>
<evidence type="ECO:0000256" key="1">
    <source>
        <dbReference type="ARBA" id="ARBA00022679"/>
    </source>
</evidence>
<dbReference type="InterPro" id="IPR036554">
    <property type="entry name" value="GHMP_kinase_C_sf"/>
</dbReference>
<evidence type="ECO:0000259" key="6">
    <source>
        <dbReference type="Pfam" id="PF00288"/>
    </source>
</evidence>
<dbReference type="Pfam" id="PF00288">
    <property type="entry name" value="GHMP_kinases_N"/>
    <property type="match status" value="1"/>
</dbReference>
<dbReference type="AlphaFoldDB" id="X0SVE8"/>
<dbReference type="HAMAP" id="MF_00061">
    <property type="entry name" value="IspE"/>
    <property type="match status" value="1"/>
</dbReference>
<dbReference type="PIRSF" id="PIRSF010376">
    <property type="entry name" value="IspE"/>
    <property type="match status" value="1"/>
</dbReference>
<feature type="domain" description="GHMP kinase N-terminal" evidence="6">
    <location>
        <begin position="94"/>
        <end position="172"/>
    </location>
</feature>